<evidence type="ECO:0000256" key="1">
    <source>
        <dbReference type="SAM" id="Coils"/>
    </source>
</evidence>
<dbReference type="GO" id="GO:0046870">
    <property type="term" value="F:cadmium ion binding"/>
    <property type="evidence" value="ECO:0007669"/>
    <property type="project" value="TreeGrafter"/>
</dbReference>
<feature type="coiled-coil region" evidence="1">
    <location>
        <begin position="128"/>
        <end position="167"/>
    </location>
</feature>
<dbReference type="Pfam" id="PF02151">
    <property type="entry name" value="UVR"/>
    <property type="match status" value="1"/>
</dbReference>
<keyword evidence="1" id="KW-0175">Coiled coil</keyword>
<dbReference type="KEGG" id="kme:H0A61_00648"/>
<dbReference type="GO" id="GO:1990169">
    <property type="term" value="P:stress response to copper ion"/>
    <property type="evidence" value="ECO:0007669"/>
    <property type="project" value="TreeGrafter"/>
</dbReference>
<gene>
    <name evidence="3" type="primary">mcsA</name>
    <name evidence="3" type="ORF">H0A61_00648</name>
</gene>
<dbReference type="SUPFAM" id="SSF46600">
    <property type="entry name" value="C-terminal UvrC-binding domain of UvrB"/>
    <property type="match status" value="1"/>
</dbReference>
<dbReference type="AlphaFoldDB" id="A0A8A0RM99"/>
<dbReference type="InterPro" id="IPR001943">
    <property type="entry name" value="UVR_dom"/>
</dbReference>
<organism evidence="3 4">
    <name type="scientific">Koleobacter methoxysyntrophicus</name>
    <dbReference type="NCBI Taxonomy" id="2751313"/>
    <lineage>
        <taxon>Bacteria</taxon>
        <taxon>Bacillati</taxon>
        <taxon>Bacillota</taxon>
        <taxon>Clostridia</taxon>
        <taxon>Koleobacterales</taxon>
        <taxon>Koleobacteraceae</taxon>
        <taxon>Koleobacter</taxon>
    </lineage>
</organism>
<evidence type="ECO:0000313" key="3">
    <source>
        <dbReference type="EMBL" id="QSQ08326.1"/>
    </source>
</evidence>
<dbReference type="RefSeq" id="WP_206708544.1">
    <property type="nucleotide sequence ID" value="NZ_CP059066.1"/>
</dbReference>
<evidence type="ECO:0000313" key="4">
    <source>
        <dbReference type="Proteomes" id="UP000662904"/>
    </source>
</evidence>
<dbReference type="GO" id="GO:0050897">
    <property type="term" value="F:cobalt ion binding"/>
    <property type="evidence" value="ECO:0007669"/>
    <property type="project" value="TreeGrafter"/>
</dbReference>
<accession>A0A8A0RM99</accession>
<dbReference type="InterPro" id="IPR036876">
    <property type="entry name" value="UVR_dom_sf"/>
</dbReference>
<dbReference type="PROSITE" id="PS50151">
    <property type="entry name" value="UVR"/>
    <property type="match status" value="1"/>
</dbReference>
<dbReference type="Proteomes" id="UP000662904">
    <property type="component" value="Chromosome"/>
</dbReference>
<reference evidence="3" key="1">
    <citation type="submission" date="2020-07" db="EMBL/GenBank/DDBJ databases">
        <title>Koleobacter methoxysyntrophicus gen. nov., sp. nov., a novel anaerobic bacterium isolated from deep subsurface oil field and proposal of Koleobacterales ord. nov. in the phylum Firmicutes.</title>
        <authorList>
            <person name="Sakamoto S."/>
            <person name="Tamaki H."/>
        </authorList>
    </citation>
    <scope>NUCLEOTIDE SEQUENCE</scope>
    <source>
        <strain evidence="3">NRmbB1</strain>
    </source>
</reference>
<dbReference type="PANTHER" id="PTHR38430:SF1">
    <property type="entry name" value="PROTEIN-ARGININE KINASE ACTIVATOR PROTEIN"/>
    <property type="match status" value="1"/>
</dbReference>
<keyword evidence="4" id="KW-1185">Reference proteome</keyword>
<name>A0A8A0RM99_9FIRM</name>
<dbReference type="PIRSF" id="PIRSF015034">
    <property type="entry name" value="YacH"/>
    <property type="match status" value="1"/>
</dbReference>
<keyword evidence="3" id="KW-0418">Kinase</keyword>
<dbReference type="EMBL" id="CP059066">
    <property type="protein sequence ID" value="QSQ08326.1"/>
    <property type="molecule type" value="Genomic_DNA"/>
</dbReference>
<proteinExistence type="predicted"/>
<sequence>MLCEECGKRPASVHITKVVNGEKTERHLCEECARELEDFSFSFQPNFTIHNLLAGLLDSAKESPIGVNISQKIQCPFCGMTFNQFSQYGRFGCSQCYGSFHGRIEPILRRIHGSHVHTGKVPRRTGGKIRLKKEIDKLKRQLEQAVKKEEFEKAAELRDKIRELENQIGRE</sequence>
<dbReference type="Gene3D" id="4.10.860.10">
    <property type="entry name" value="UVR domain"/>
    <property type="match status" value="1"/>
</dbReference>
<dbReference type="GO" id="GO:1990170">
    <property type="term" value="P:stress response to cadmium ion"/>
    <property type="evidence" value="ECO:0007669"/>
    <property type="project" value="TreeGrafter"/>
</dbReference>
<feature type="domain" description="UVR" evidence="2">
    <location>
        <begin position="132"/>
        <end position="167"/>
    </location>
</feature>
<keyword evidence="3" id="KW-0808">Transferase</keyword>
<dbReference type="PANTHER" id="PTHR38430">
    <property type="entry name" value="PROTEIN-ARGININE KINASE ACTIVATOR PROTEIN"/>
    <property type="match status" value="1"/>
</dbReference>
<dbReference type="GO" id="GO:0008270">
    <property type="term" value="F:zinc ion binding"/>
    <property type="evidence" value="ECO:0007669"/>
    <property type="project" value="TreeGrafter"/>
</dbReference>
<dbReference type="GO" id="GO:0016301">
    <property type="term" value="F:kinase activity"/>
    <property type="evidence" value="ECO:0007669"/>
    <property type="project" value="UniProtKB-KW"/>
</dbReference>
<protein>
    <submittedName>
        <fullName evidence="3">Protein-arginine kinase activator protein</fullName>
    </submittedName>
</protein>
<dbReference type="GO" id="GO:0005507">
    <property type="term" value="F:copper ion binding"/>
    <property type="evidence" value="ECO:0007669"/>
    <property type="project" value="TreeGrafter"/>
</dbReference>
<dbReference type="InterPro" id="IPR025542">
    <property type="entry name" value="YacH"/>
</dbReference>
<evidence type="ECO:0000259" key="2">
    <source>
        <dbReference type="PROSITE" id="PS50151"/>
    </source>
</evidence>